<comment type="similarity">
    <text evidence="3">Belongs to the acetyltransferase family. RimJ subfamily.</text>
</comment>
<dbReference type="OrthoDB" id="120213at2157"/>
<evidence type="ECO:0000256" key="2">
    <source>
        <dbReference type="ARBA" id="ARBA00023315"/>
    </source>
</evidence>
<feature type="domain" description="N-acetyltransferase" evidence="5">
    <location>
        <begin position="12"/>
        <end position="174"/>
    </location>
</feature>
<evidence type="ECO:0000256" key="1">
    <source>
        <dbReference type="ARBA" id="ARBA00022679"/>
    </source>
</evidence>
<dbReference type="PANTHER" id="PTHR43792:SF8">
    <property type="entry name" value="[RIBOSOMAL PROTEIN US5]-ALANINE N-ACETYLTRANSFERASE"/>
    <property type="match status" value="1"/>
</dbReference>
<dbReference type="KEGG" id="hlt:I7X12_09975"/>
<dbReference type="PROSITE" id="PS51186">
    <property type="entry name" value="GNAT"/>
    <property type="match status" value="1"/>
</dbReference>
<dbReference type="RefSeq" id="WP_198063663.1">
    <property type="nucleotide sequence ID" value="NZ_CP065856.1"/>
</dbReference>
<sequence>MPGPVFLRGDRVTLRPPEDEDLDFLQRNHNDPAVRRSMPRVHPQNREATREEYVEGGDGTVGLLVCDGDGANPDRLGFCALFDIERTSGRGEVGAWLAPEARGEGHATEALSLLVDYAFAERRLERLNAGRLATNGRSAALLDRLGFVAEGRRRGYYFVGGERVDRVEYGLLGDEWDGA</sequence>
<dbReference type="Gene3D" id="3.40.630.30">
    <property type="match status" value="1"/>
</dbReference>
<dbReference type="Pfam" id="PF13302">
    <property type="entry name" value="Acetyltransf_3"/>
    <property type="match status" value="1"/>
</dbReference>
<evidence type="ECO:0000256" key="3">
    <source>
        <dbReference type="ARBA" id="ARBA00038502"/>
    </source>
</evidence>
<proteinExistence type="inferred from homology"/>
<evidence type="ECO:0000256" key="4">
    <source>
        <dbReference type="SAM" id="MobiDB-lite"/>
    </source>
</evidence>
<dbReference type="InterPro" id="IPR016181">
    <property type="entry name" value="Acyl_CoA_acyltransferase"/>
</dbReference>
<dbReference type="AlphaFoldDB" id="A0A7U3WBA9"/>
<keyword evidence="1 6" id="KW-0808">Transferase</keyword>
<evidence type="ECO:0000259" key="5">
    <source>
        <dbReference type="PROSITE" id="PS51186"/>
    </source>
</evidence>
<organism evidence="6 7">
    <name type="scientific">Halosimplex litoreum</name>
    <dbReference type="NCBI Taxonomy" id="1198301"/>
    <lineage>
        <taxon>Archaea</taxon>
        <taxon>Methanobacteriati</taxon>
        <taxon>Methanobacteriota</taxon>
        <taxon>Stenosarchaea group</taxon>
        <taxon>Halobacteria</taxon>
        <taxon>Halobacteriales</taxon>
        <taxon>Haloarculaceae</taxon>
        <taxon>Halosimplex</taxon>
    </lineage>
</organism>
<dbReference type="Proteomes" id="UP000595001">
    <property type="component" value="Chromosome"/>
</dbReference>
<dbReference type="EMBL" id="CP065856">
    <property type="protein sequence ID" value="QPV64904.1"/>
    <property type="molecule type" value="Genomic_DNA"/>
</dbReference>
<dbReference type="GeneID" id="60588822"/>
<keyword evidence="2" id="KW-0012">Acyltransferase</keyword>
<reference evidence="6 7" key="1">
    <citation type="submission" date="2020-12" db="EMBL/GenBank/DDBJ databases">
        <title>Halosimplex halophilum sp. nov. and Halosimplex salinum sp. nov., two new members of the genus Halosimplex.</title>
        <authorList>
            <person name="Cui H.L."/>
        </authorList>
    </citation>
    <scope>NUCLEOTIDE SEQUENCE [LARGE SCALE GENOMIC DNA]</scope>
    <source>
        <strain evidence="6 7">YGH94</strain>
    </source>
</reference>
<accession>A0A7U3WBA9</accession>
<dbReference type="GO" id="GO:0016747">
    <property type="term" value="F:acyltransferase activity, transferring groups other than amino-acyl groups"/>
    <property type="evidence" value="ECO:0007669"/>
    <property type="project" value="InterPro"/>
</dbReference>
<dbReference type="InterPro" id="IPR051531">
    <property type="entry name" value="N-acetyltransferase"/>
</dbReference>
<feature type="region of interest" description="Disordered" evidence="4">
    <location>
        <begin position="28"/>
        <end position="48"/>
    </location>
</feature>
<dbReference type="InterPro" id="IPR000182">
    <property type="entry name" value="GNAT_dom"/>
</dbReference>
<name>A0A7U3WBA9_9EURY</name>
<protein>
    <submittedName>
        <fullName evidence="6">GNAT family N-acetyltransferase</fullName>
    </submittedName>
</protein>
<evidence type="ECO:0000313" key="7">
    <source>
        <dbReference type="Proteomes" id="UP000595001"/>
    </source>
</evidence>
<keyword evidence="7" id="KW-1185">Reference proteome</keyword>
<evidence type="ECO:0000313" key="6">
    <source>
        <dbReference type="EMBL" id="QPV64904.1"/>
    </source>
</evidence>
<gene>
    <name evidence="6" type="ORF">I7X12_09975</name>
</gene>
<dbReference type="SUPFAM" id="SSF55729">
    <property type="entry name" value="Acyl-CoA N-acyltransferases (Nat)"/>
    <property type="match status" value="1"/>
</dbReference>
<dbReference type="PANTHER" id="PTHR43792">
    <property type="entry name" value="GNAT FAMILY, PUTATIVE (AFU_ORTHOLOGUE AFUA_3G00765)-RELATED-RELATED"/>
    <property type="match status" value="1"/>
</dbReference>